<protein>
    <submittedName>
        <fullName evidence="3">DUF1343 domain-containing protein</fullName>
    </submittedName>
</protein>
<dbReference type="Proteomes" id="UP000295443">
    <property type="component" value="Unassembled WGS sequence"/>
</dbReference>
<reference evidence="3 4" key="1">
    <citation type="submission" date="2019-03" db="EMBL/GenBank/DDBJ databases">
        <title>Genome sequence of Thiobacillaceae bacterium LSR1, a sulfur-oxidizing bacterium isolated from freshwater sediment.</title>
        <authorList>
            <person name="Li S."/>
        </authorList>
    </citation>
    <scope>NUCLEOTIDE SEQUENCE [LARGE SCALE GENOMIC DNA]</scope>
    <source>
        <strain evidence="3 4">LSR1</strain>
    </source>
</reference>
<evidence type="ECO:0000313" key="3">
    <source>
        <dbReference type="EMBL" id="TCJ11945.1"/>
    </source>
</evidence>
<dbReference type="Gene3D" id="3.90.1150.140">
    <property type="match status" value="1"/>
</dbReference>
<dbReference type="InterPro" id="IPR048502">
    <property type="entry name" value="NamZ_N"/>
</dbReference>
<organism evidence="3 4">
    <name type="scientific">Parasulfuritortus cantonensis</name>
    <dbReference type="NCBI Taxonomy" id="2528202"/>
    <lineage>
        <taxon>Bacteria</taxon>
        <taxon>Pseudomonadati</taxon>
        <taxon>Pseudomonadota</taxon>
        <taxon>Betaproteobacteria</taxon>
        <taxon>Nitrosomonadales</taxon>
        <taxon>Thiobacillaceae</taxon>
        <taxon>Parasulfuritortus</taxon>
    </lineage>
</organism>
<proteinExistence type="predicted"/>
<dbReference type="PANTHER" id="PTHR42915:SF1">
    <property type="entry name" value="PEPTIDOGLYCAN BETA-N-ACETYLMURAMIDASE NAMZ"/>
    <property type="match status" value="1"/>
</dbReference>
<sequence>MKFGLDRLLEDPALRAPLQGRRVALLAHPASVTAELTHALDALAGLPGIELAAAFGPQHGLRGDKQDNMMESPDYLDPVHGIPVYSLYGSVRRPSEAMLASFDVLLVDLQDLGCRIYTFITTLLYVLEAAARHGKSVWLLDRPNPAGRPVEGLTLQPGWQSFVGAGPMPMRHGLSLAEMGRWFVREYDLDVDYRVVEMAGWQPDAAPGYGWPLAERSWVNPSPNAPNLAMARCYAGTVMLEGTTLSEGRGTTRPLELFGAPDLEPRRLMARMQALAPDWLAGCRLRECWFEPTFHKHAGRLCAGIQIHVEHGHYDHRAFRPWRLMALAFKALRDLRPDYSLWRDFAYEYEHDRLAIDLINGGPLLRQWVDDPAAEPGDLERLATADEAAWRAQCADLLLYP</sequence>
<comment type="caution">
    <text evidence="3">The sequence shown here is derived from an EMBL/GenBank/DDBJ whole genome shotgun (WGS) entry which is preliminary data.</text>
</comment>
<evidence type="ECO:0000313" key="4">
    <source>
        <dbReference type="Proteomes" id="UP000295443"/>
    </source>
</evidence>
<dbReference type="PIRSF" id="PIRSF016719">
    <property type="entry name" value="UCP016719"/>
    <property type="match status" value="1"/>
</dbReference>
<dbReference type="Pfam" id="PF20732">
    <property type="entry name" value="NamZ_C"/>
    <property type="match status" value="1"/>
</dbReference>
<dbReference type="Gene3D" id="3.40.50.12170">
    <property type="entry name" value="Uncharacterised protein PF07075, DUF1343"/>
    <property type="match status" value="1"/>
</dbReference>
<name>A0A4R1B736_9PROT</name>
<feature type="domain" description="Peptidoglycan beta-N-acetylmuramidase NamZ N-terminal" evidence="1">
    <location>
        <begin position="23"/>
        <end position="228"/>
    </location>
</feature>
<dbReference type="AlphaFoldDB" id="A0A4R1B736"/>
<feature type="domain" description="Peptidoglycan beta-N-acetylmuramidase NamZ C-terminal" evidence="2">
    <location>
        <begin position="233"/>
        <end position="400"/>
    </location>
</feature>
<dbReference type="InterPro" id="IPR008302">
    <property type="entry name" value="NamZ"/>
</dbReference>
<dbReference type="PANTHER" id="PTHR42915">
    <property type="entry name" value="HYPOTHETICAL 460 KDA PROTEIN IN FEUA-SIGW INTERGENIC REGION [PRECURSOR]"/>
    <property type="match status" value="1"/>
</dbReference>
<dbReference type="RefSeq" id="WP_131448380.1">
    <property type="nucleotide sequence ID" value="NZ_SJZB01000046.1"/>
</dbReference>
<dbReference type="EMBL" id="SJZB01000046">
    <property type="protein sequence ID" value="TCJ11945.1"/>
    <property type="molecule type" value="Genomic_DNA"/>
</dbReference>
<keyword evidence="4" id="KW-1185">Reference proteome</keyword>
<gene>
    <name evidence="3" type="ORF">EZJ19_13345</name>
</gene>
<dbReference type="GO" id="GO:0033922">
    <property type="term" value="F:peptidoglycan beta-N-acetylmuramidase activity"/>
    <property type="evidence" value="ECO:0007669"/>
    <property type="project" value="InterPro"/>
</dbReference>
<dbReference type="InterPro" id="IPR048503">
    <property type="entry name" value="NamZ_C"/>
</dbReference>
<evidence type="ECO:0000259" key="1">
    <source>
        <dbReference type="Pfam" id="PF07075"/>
    </source>
</evidence>
<accession>A0A4R1B736</accession>
<evidence type="ECO:0000259" key="2">
    <source>
        <dbReference type="Pfam" id="PF20732"/>
    </source>
</evidence>
<dbReference type="OrthoDB" id="9801061at2"/>
<dbReference type="Pfam" id="PF07075">
    <property type="entry name" value="NamZ_N"/>
    <property type="match status" value="1"/>
</dbReference>